<dbReference type="InterPro" id="IPR003111">
    <property type="entry name" value="Lon_prtase_N"/>
</dbReference>
<dbReference type="InterPro" id="IPR013083">
    <property type="entry name" value="Znf_RING/FYVE/PHD"/>
</dbReference>
<dbReference type="InterPro" id="IPR019734">
    <property type="entry name" value="TPR_rpt"/>
</dbReference>
<dbReference type="GO" id="GO:0008270">
    <property type="term" value="F:zinc ion binding"/>
    <property type="evidence" value="ECO:0007669"/>
    <property type="project" value="UniProtKB-KW"/>
</dbReference>
<dbReference type="GO" id="GO:0061630">
    <property type="term" value="F:ubiquitin protein ligase activity"/>
    <property type="evidence" value="ECO:0007669"/>
    <property type="project" value="TreeGrafter"/>
</dbReference>
<dbReference type="AlphaFoldDB" id="A0A1J1HXE2"/>
<protein>
    <submittedName>
        <fullName evidence="7">CLUMA_CG006225, isoform A</fullName>
    </submittedName>
</protein>
<dbReference type="Pfam" id="PF13445">
    <property type="entry name" value="zf-RING_UBOX"/>
    <property type="match status" value="1"/>
</dbReference>
<dbReference type="SUPFAM" id="SSF88697">
    <property type="entry name" value="PUA domain-like"/>
    <property type="match status" value="1"/>
</dbReference>
<dbReference type="PANTHER" id="PTHR23327:SF42">
    <property type="entry name" value="LON PEPTIDASE N-TERMINAL DOMAIN AND RING FINGER PROTEIN C14F5.10C"/>
    <property type="match status" value="1"/>
</dbReference>
<feature type="domain" description="RING-type" evidence="5">
    <location>
        <begin position="115"/>
        <end position="148"/>
    </location>
</feature>
<dbReference type="PROSITE" id="PS50089">
    <property type="entry name" value="ZF_RING_2"/>
    <property type="match status" value="2"/>
</dbReference>
<evidence type="ECO:0000313" key="8">
    <source>
        <dbReference type="Proteomes" id="UP000183832"/>
    </source>
</evidence>
<keyword evidence="2 4" id="KW-0863">Zinc-finger</keyword>
<dbReference type="InterPro" id="IPR011990">
    <property type="entry name" value="TPR-like_helical_dom_sf"/>
</dbReference>
<dbReference type="PROSITE" id="PS51787">
    <property type="entry name" value="LON_N"/>
    <property type="match status" value="1"/>
</dbReference>
<dbReference type="Gene3D" id="1.25.40.10">
    <property type="entry name" value="Tetratricopeptide repeat domain"/>
    <property type="match status" value="1"/>
</dbReference>
<evidence type="ECO:0000256" key="1">
    <source>
        <dbReference type="ARBA" id="ARBA00022723"/>
    </source>
</evidence>
<dbReference type="SMART" id="SM00028">
    <property type="entry name" value="TPR"/>
    <property type="match status" value="3"/>
</dbReference>
<dbReference type="InterPro" id="IPR015947">
    <property type="entry name" value="PUA-like_sf"/>
</dbReference>
<evidence type="ECO:0000256" key="3">
    <source>
        <dbReference type="ARBA" id="ARBA00022833"/>
    </source>
</evidence>
<dbReference type="Proteomes" id="UP000183832">
    <property type="component" value="Unassembled WGS sequence"/>
</dbReference>
<keyword evidence="3" id="KW-0862">Zinc</keyword>
<dbReference type="InterPro" id="IPR017907">
    <property type="entry name" value="Znf_RING_CS"/>
</dbReference>
<dbReference type="CDD" id="cd16514">
    <property type="entry name" value="RING-HC_LONFs_rpt2"/>
    <property type="match status" value="1"/>
</dbReference>
<feature type="domain" description="Lon N-terminal" evidence="6">
    <location>
        <begin position="590"/>
        <end position="790"/>
    </location>
</feature>
<evidence type="ECO:0000256" key="4">
    <source>
        <dbReference type="PROSITE-ProRule" id="PRU00175"/>
    </source>
</evidence>
<accession>A0A1J1HXE2</accession>
<feature type="domain" description="RING-type" evidence="5">
    <location>
        <begin position="496"/>
        <end position="533"/>
    </location>
</feature>
<dbReference type="OrthoDB" id="264917at2759"/>
<dbReference type="Gene3D" id="3.30.40.10">
    <property type="entry name" value="Zinc/RING finger domain, C3HC4 (zinc finger)"/>
    <property type="match status" value="2"/>
</dbReference>
<keyword evidence="8" id="KW-1185">Reference proteome</keyword>
<name>A0A1J1HXE2_9DIPT</name>
<evidence type="ECO:0000259" key="6">
    <source>
        <dbReference type="PROSITE" id="PS51787"/>
    </source>
</evidence>
<organism evidence="7 8">
    <name type="scientific">Clunio marinus</name>
    <dbReference type="NCBI Taxonomy" id="568069"/>
    <lineage>
        <taxon>Eukaryota</taxon>
        <taxon>Metazoa</taxon>
        <taxon>Ecdysozoa</taxon>
        <taxon>Arthropoda</taxon>
        <taxon>Hexapoda</taxon>
        <taxon>Insecta</taxon>
        <taxon>Pterygota</taxon>
        <taxon>Neoptera</taxon>
        <taxon>Endopterygota</taxon>
        <taxon>Diptera</taxon>
        <taxon>Nematocera</taxon>
        <taxon>Chironomoidea</taxon>
        <taxon>Chironomidae</taxon>
        <taxon>Clunio</taxon>
    </lineage>
</organism>
<dbReference type="PROSITE" id="PS00518">
    <property type="entry name" value="ZF_RING_1"/>
    <property type="match status" value="2"/>
</dbReference>
<dbReference type="Gene3D" id="2.30.130.40">
    <property type="entry name" value="LON domain-like"/>
    <property type="match status" value="1"/>
</dbReference>
<dbReference type="InterPro" id="IPR046336">
    <property type="entry name" value="Lon_prtase_N_sf"/>
</dbReference>
<dbReference type="Pfam" id="PF02190">
    <property type="entry name" value="LON_substr_bdg"/>
    <property type="match status" value="1"/>
</dbReference>
<gene>
    <name evidence="7" type="ORF">CLUMA_CG006225</name>
</gene>
<evidence type="ECO:0000313" key="7">
    <source>
        <dbReference type="EMBL" id="CRK92767.1"/>
    </source>
</evidence>
<dbReference type="SUPFAM" id="SSF48452">
    <property type="entry name" value="TPR-like"/>
    <property type="match status" value="1"/>
</dbReference>
<dbReference type="InterPro" id="IPR027370">
    <property type="entry name" value="Znf-RING_euk"/>
</dbReference>
<reference evidence="7 8" key="1">
    <citation type="submission" date="2015-04" db="EMBL/GenBank/DDBJ databases">
        <authorList>
            <person name="Syromyatnikov M.Y."/>
            <person name="Popov V.N."/>
        </authorList>
    </citation>
    <scope>NUCLEOTIDE SEQUENCE [LARGE SCALE GENOMIC DNA]</scope>
</reference>
<dbReference type="SUPFAM" id="SSF57850">
    <property type="entry name" value="RING/U-box"/>
    <property type="match status" value="2"/>
</dbReference>
<dbReference type="Pfam" id="PF13923">
    <property type="entry name" value="zf-C3HC4_2"/>
    <property type="match status" value="1"/>
</dbReference>
<evidence type="ECO:0000259" key="5">
    <source>
        <dbReference type="PROSITE" id="PS50089"/>
    </source>
</evidence>
<dbReference type="GO" id="GO:0005737">
    <property type="term" value="C:cytoplasm"/>
    <property type="evidence" value="ECO:0007669"/>
    <property type="project" value="UniProtKB-ARBA"/>
</dbReference>
<dbReference type="EMBL" id="CVRI01000035">
    <property type="protein sequence ID" value="CRK92767.1"/>
    <property type="molecule type" value="Genomic_DNA"/>
</dbReference>
<dbReference type="STRING" id="568069.A0A1J1HXE2"/>
<proteinExistence type="predicted"/>
<dbReference type="Pfam" id="PF13432">
    <property type="entry name" value="TPR_16"/>
    <property type="match status" value="1"/>
</dbReference>
<keyword evidence="1" id="KW-0479">Metal-binding</keyword>
<dbReference type="SMART" id="SM00464">
    <property type="entry name" value="LON"/>
    <property type="match status" value="1"/>
</dbReference>
<sequence>MAALLELAKDAFKTHNYVLSCEIYERLLRENCRKTTEMYFGYGDSLAMCGRIKDAIDIYCHICYQLCEIIPVEKLKCLSTSIIEFIVDKRTTSVNVNGTNYMTNSNMDHVDPLCCPICEDVLKYPVTSICGHTFCRECIFGRSKCILCWKKFPFNNTSVQNQFEPQTSSSHCTAVKNSTVTSEIHPASSNSNEESCIFLAEKENCKAIFESVIKSNGLEQDILVRRLVEKWWSSLLKASKFNKEAEQYLERNLWDEALKVCNQSLETAPNNFKGLLLRSQVLYRLKHYQSSLADAENSINSRPSSYKSHYRRALALNGLGRYEEALLAFCVSICLDKKSENISSPLQYDISRLLQKILTSNRSISSHLITTSFPYGISSYRRNQRYFNGQEHQIICIRTNQHDYEDEGNSSCGEGEDYHHFLNRNRNRHNRRLFRRLNNINHNHLDSQQIIPRKNVRLRILFERVFQEIEKYRRMELKPILLEVNPLHIEPSDFDCVLCCRTLYQPVVTPCGHTYCWVCLDRSMDYSGYCPLCMAPLIENYPTRLNTNQVQYPTMLSLSRRNTTRFIEQAMKRFIPKIYENRRSQELVKEPAIPIFICTTAFPSVPCPLFIYEPRYRLMVRRAIENGTRQFGIVLAQNNRQKYAEYGTLLEIRDCVQLGDGCSILSTLGTKRFRVLNRSEKDGYDTANIEFIKDVPICSESILELNCRVMEKAKEWCKNLPENIKDEILKSFGKMPDLEENWSISNDGPSWTWWMIAILPLSPLLKVNILATTSLEKRLRAIDKTLIEYMAAQQKRALCLLSECEGLSECRAIECCQRATSTQNHLQLEERNHRNQSTECLL</sequence>
<dbReference type="PANTHER" id="PTHR23327">
    <property type="entry name" value="RING FINGER PROTEIN 127"/>
    <property type="match status" value="1"/>
</dbReference>
<evidence type="ECO:0000256" key="2">
    <source>
        <dbReference type="ARBA" id="ARBA00022771"/>
    </source>
</evidence>
<dbReference type="SMART" id="SM00184">
    <property type="entry name" value="RING"/>
    <property type="match status" value="2"/>
</dbReference>
<dbReference type="InterPro" id="IPR001841">
    <property type="entry name" value="Znf_RING"/>
</dbReference>